<feature type="compositionally biased region" description="Basic and acidic residues" evidence="1">
    <location>
        <begin position="306"/>
        <end position="353"/>
    </location>
</feature>
<evidence type="ECO:0000259" key="2">
    <source>
        <dbReference type="PROSITE" id="PS51184"/>
    </source>
</evidence>
<dbReference type="AlphaFoldDB" id="A0AAW0E9N1"/>
<organism evidence="3 4">
    <name type="scientific">Favolaschia claudopus</name>
    <dbReference type="NCBI Taxonomy" id="2862362"/>
    <lineage>
        <taxon>Eukaryota</taxon>
        <taxon>Fungi</taxon>
        <taxon>Dikarya</taxon>
        <taxon>Basidiomycota</taxon>
        <taxon>Agaricomycotina</taxon>
        <taxon>Agaricomycetes</taxon>
        <taxon>Agaricomycetidae</taxon>
        <taxon>Agaricales</taxon>
        <taxon>Marasmiineae</taxon>
        <taxon>Mycenaceae</taxon>
        <taxon>Favolaschia</taxon>
    </lineage>
</organism>
<sequence>MRITSTGYGVMNQFTSPAIRNGVLPLITLDFLLHAVDPLHPAPPCPRAFLRPFSSSKHKNHFLRNTDWHQILFNAYVAHLEREKISRRPTLNLEAMVDGTKKRCLSALSMLNNKLKPGDTALYNMTQAAFMLKGMKEGKMVMTCNAFIDLALLQAHQEDPSITRAEVATVLNDPNVDGICAALAVAAAVSPVLLLSTQNYANATYNPSTSVFDYWFAGGNMPRVKSEEPLGKVERVCWIALLRLAAQTITAPEALKFIFESEDVQSIIKNKPSEDHLRILEYAGDPSGYEIEEADAYDREIARQAQEEKEIQEREKKEQEEKAEKERQKAEKEKAEKDEAEKKEKKRKAEEKKQRRGNKSKPPRVRSTRVIRTPDKTLPVKATAFEVSVPVVQAPNSSRESAGPGVQESSTHCKNTYIHILQNAPADIPERINLAAMPRLDWTACRPMDPAPMNVSLYAPGRNAGSYIKRNLEYHIFQKFALDRKMIESMIQSQGTGKPLFLEDSARDFNPRLQPSETQSVLYVCTEDEYEQLSPSVQYEIHRHRCVLMLDVRSKRPPPSFNRETLRQVRNPNALCPIQDMGLEGVTDSTSDCLVAGPLSALLPRKGRPVLNTVHLRLPHQQLPSPPGLSDFCSLAQTLTFLEGHEHLPVIPSTWGDRRWGLCSTAFARMPTHQNIAATVMTVLTGAKMVAIGVPRRENFAATNYRADLGSRFSFMYWEDVQDDAQTHLYRWEMFILEPNMAFYMRAGTPHFVISLEDTIAHGLHSINAPQIQPAVFSVLHNFVMEGFHTHVEHRAIQWWLVRMFIFWADIIQEKISDANIHYPNVATLQGFLDVLTLQSYVVLYPALRLDPYESMPATAGTFGTASHMTAERYQEYDFAVYSAVSLQRWIDSRVYVLDKNKGQEPNHDQRISFDTLLMQCIVNMACCLVRYRAAWIDKIRDTGGSITTGFTVTAFTQQLRRAMSAYEHCSAKAAGPLSDFSPQTITLDEGYLTTAFDAELSGDSDDLSHAHFMPWDLQTRPMPFSLRPVPRPAHAPA</sequence>
<evidence type="ECO:0000256" key="1">
    <source>
        <dbReference type="SAM" id="MobiDB-lite"/>
    </source>
</evidence>
<feature type="compositionally biased region" description="Basic residues" evidence="1">
    <location>
        <begin position="354"/>
        <end position="369"/>
    </location>
</feature>
<protein>
    <recommendedName>
        <fullName evidence="2">JmjC domain-containing protein</fullName>
    </recommendedName>
</protein>
<evidence type="ECO:0000313" key="4">
    <source>
        <dbReference type="Proteomes" id="UP001362999"/>
    </source>
</evidence>
<name>A0AAW0E9N1_9AGAR</name>
<dbReference type="Proteomes" id="UP001362999">
    <property type="component" value="Unassembled WGS sequence"/>
</dbReference>
<dbReference type="SUPFAM" id="SSF51197">
    <property type="entry name" value="Clavaminate synthase-like"/>
    <property type="match status" value="1"/>
</dbReference>
<gene>
    <name evidence="3" type="ORF">R3P38DRAFT_2829174</name>
</gene>
<dbReference type="EMBL" id="JAWWNJ010000002">
    <property type="protein sequence ID" value="KAK7061379.1"/>
    <property type="molecule type" value="Genomic_DNA"/>
</dbReference>
<feature type="domain" description="JmjC" evidence="2">
    <location>
        <begin position="624"/>
        <end position="783"/>
    </location>
</feature>
<feature type="region of interest" description="Disordered" evidence="1">
    <location>
        <begin position="306"/>
        <end position="375"/>
    </location>
</feature>
<evidence type="ECO:0000313" key="3">
    <source>
        <dbReference type="EMBL" id="KAK7061379.1"/>
    </source>
</evidence>
<comment type="caution">
    <text evidence="3">The sequence shown here is derived from an EMBL/GenBank/DDBJ whole genome shotgun (WGS) entry which is preliminary data.</text>
</comment>
<dbReference type="InterPro" id="IPR003347">
    <property type="entry name" value="JmjC_dom"/>
</dbReference>
<keyword evidence="4" id="KW-1185">Reference proteome</keyword>
<proteinExistence type="predicted"/>
<accession>A0AAW0E9N1</accession>
<dbReference type="PROSITE" id="PS51184">
    <property type="entry name" value="JMJC"/>
    <property type="match status" value="1"/>
</dbReference>
<reference evidence="3 4" key="1">
    <citation type="journal article" date="2024" name="J Genomics">
        <title>Draft genome sequencing and assembly of Favolaschia claudopus CIRM-BRFM 2984 isolated from oak limbs.</title>
        <authorList>
            <person name="Navarro D."/>
            <person name="Drula E."/>
            <person name="Chaduli D."/>
            <person name="Cazenave R."/>
            <person name="Ahrendt S."/>
            <person name="Wang J."/>
            <person name="Lipzen A."/>
            <person name="Daum C."/>
            <person name="Barry K."/>
            <person name="Grigoriev I.V."/>
            <person name="Favel A."/>
            <person name="Rosso M.N."/>
            <person name="Martin F."/>
        </authorList>
    </citation>
    <scope>NUCLEOTIDE SEQUENCE [LARGE SCALE GENOMIC DNA]</scope>
    <source>
        <strain evidence="3 4">CIRM-BRFM 2984</strain>
    </source>
</reference>